<dbReference type="PANTHER" id="PTHR32378">
    <property type="entry name" value="GUANINE NUCLEOTIDE-BINDING PROTEIN SUBUNIT GAMMA 3"/>
    <property type="match status" value="1"/>
</dbReference>
<evidence type="ECO:0000313" key="4">
    <source>
        <dbReference type="Proteomes" id="UP001603857"/>
    </source>
</evidence>
<reference evidence="3 4" key="1">
    <citation type="submission" date="2024-08" db="EMBL/GenBank/DDBJ databases">
        <title>Insights into the chromosomal genome structure of Flemingia macrophylla.</title>
        <authorList>
            <person name="Ding Y."/>
            <person name="Zhao Y."/>
            <person name="Bi W."/>
            <person name="Wu M."/>
            <person name="Zhao G."/>
            <person name="Gong Y."/>
            <person name="Li W."/>
            <person name="Zhang P."/>
        </authorList>
    </citation>
    <scope>NUCLEOTIDE SEQUENCE [LARGE SCALE GENOMIC DNA]</scope>
    <source>
        <strain evidence="3">DYQJB</strain>
        <tissue evidence="3">Leaf</tissue>
    </source>
</reference>
<evidence type="ECO:0000259" key="2">
    <source>
        <dbReference type="SMART" id="SM01224"/>
    </source>
</evidence>
<dbReference type="Pfam" id="PF00631">
    <property type="entry name" value="G-gamma"/>
    <property type="match status" value="1"/>
</dbReference>
<accession>A0ABD1MLL6</accession>
<dbReference type="SMART" id="SM01224">
    <property type="entry name" value="G_gamma"/>
    <property type="match status" value="1"/>
</dbReference>
<proteinExistence type="predicted"/>
<dbReference type="EMBL" id="JBGMDY010000004">
    <property type="protein sequence ID" value="KAL2336422.1"/>
    <property type="molecule type" value="Genomic_DNA"/>
</dbReference>
<dbReference type="Proteomes" id="UP001603857">
    <property type="component" value="Unassembled WGS sequence"/>
</dbReference>
<dbReference type="InterPro" id="IPR015898">
    <property type="entry name" value="G-protein_gamma-like_dom"/>
</dbReference>
<sequence length="114" mass="12641">MEQLMRPKSPPPGPVDFHSKRKQMGKIQVLETEIGLLQEELKSLEGIHPASRCCKELYAFVGSVSDPFTPTWVLHKKMAKGCCWACCTCSSAHNKCCGCFKSESRCAQNQNGCC</sequence>
<gene>
    <name evidence="3" type="ORF">Fmac_010868</name>
</gene>
<feature type="domain" description="G protein gamma" evidence="2">
    <location>
        <begin position="23"/>
        <end position="86"/>
    </location>
</feature>
<dbReference type="InterPro" id="IPR055305">
    <property type="entry name" value="GG3-like"/>
</dbReference>
<dbReference type="PANTHER" id="PTHR32378:SF14">
    <property type="match status" value="1"/>
</dbReference>
<dbReference type="AlphaFoldDB" id="A0ABD1MLL6"/>
<organism evidence="3 4">
    <name type="scientific">Flemingia macrophylla</name>
    <dbReference type="NCBI Taxonomy" id="520843"/>
    <lineage>
        <taxon>Eukaryota</taxon>
        <taxon>Viridiplantae</taxon>
        <taxon>Streptophyta</taxon>
        <taxon>Embryophyta</taxon>
        <taxon>Tracheophyta</taxon>
        <taxon>Spermatophyta</taxon>
        <taxon>Magnoliopsida</taxon>
        <taxon>eudicotyledons</taxon>
        <taxon>Gunneridae</taxon>
        <taxon>Pentapetalae</taxon>
        <taxon>rosids</taxon>
        <taxon>fabids</taxon>
        <taxon>Fabales</taxon>
        <taxon>Fabaceae</taxon>
        <taxon>Papilionoideae</taxon>
        <taxon>50 kb inversion clade</taxon>
        <taxon>NPAAA clade</taxon>
        <taxon>indigoferoid/millettioid clade</taxon>
        <taxon>Phaseoleae</taxon>
        <taxon>Flemingia</taxon>
    </lineage>
</organism>
<evidence type="ECO:0000313" key="3">
    <source>
        <dbReference type="EMBL" id="KAL2336422.1"/>
    </source>
</evidence>
<comment type="caution">
    <text evidence="3">The sequence shown here is derived from an EMBL/GenBank/DDBJ whole genome shotgun (WGS) entry which is preliminary data.</text>
</comment>
<feature type="region of interest" description="Disordered" evidence="1">
    <location>
        <begin position="1"/>
        <end position="20"/>
    </location>
</feature>
<evidence type="ECO:0000256" key="1">
    <source>
        <dbReference type="SAM" id="MobiDB-lite"/>
    </source>
</evidence>
<keyword evidence="4" id="KW-1185">Reference proteome</keyword>
<protein>
    <recommendedName>
        <fullName evidence="2">G protein gamma domain-containing protein</fullName>
    </recommendedName>
</protein>
<name>A0ABD1MLL6_9FABA</name>